<evidence type="ECO:0000313" key="3">
    <source>
        <dbReference type="Proteomes" id="UP001597145"/>
    </source>
</evidence>
<dbReference type="PANTHER" id="PTHR44147">
    <property type="entry name" value="DEHYDROGENASE/REDUCTASE SDR FAMILY MEMBER 1"/>
    <property type="match status" value="1"/>
</dbReference>
<comment type="caution">
    <text evidence="2">The sequence shown here is derived from an EMBL/GenBank/DDBJ whole genome shotgun (WGS) entry which is preliminary data.</text>
</comment>
<accession>A0ABW4FQ89</accession>
<organism evidence="2 3">
    <name type="scientific">Pseudonocardia aurantiaca</name>
    <dbReference type="NCBI Taxonomy" id="75290"/>
    <lineage>
        <taxon>Bacteria</taxon>
        <taxon>Bacillati</taxon>
        <taxon>Actinomycetota</taxon>
        <taxon>Actinomycetes</taxon>
        <taxon>Pseudonocardiales</taxon>
        <taxon>Pseudonocardiaceae</taxon>
        <taxon>Pseudonocardia</taxon>
    </lineage>
</organism>
<dbReference type="RefSeq" id="WP_343978505.1">
    <property type="nucleotide sequence ID" value="NZ_BAAAJG010000010.1"/>
</dbReference>
<evidence type="ECO:0000313" key="2">
    <source>
        <dbReference type="EMBL" id="MFD1532765.1"/>
    </source>
</evidence>
<reference evidence="3" key="1">
    <citation type="journal article" date="2019" name="Int. J. Syst. Evol. Microbiol.">
        <title>The Global Catalogue of Microorganisms (GCM) 10K type strain sequencing project: providing services to taxonomists for standard genome sequencing and annotation.</title>
        <authorList>
            <consortium name="The Broad Institute Genomics Platform"/>
            <consortium name="The Broad Institute Genome Sequencing Center for Infectious Disease"/>
            <person name="Wu L."/>
            <person name="Ma J."/>
        </authorList>
    </citation>
    <scope>NUCLEOTIDE SEQUENCE [LARGE SCALE GENOMIC DNA]</scope>
    <source>
        <strain evidence="3">JCM 12165</strain>
    </source>
</reference>
<dbReference type="Gene3D" id="3.40.50.720">
    <property type="entry name" value="NAD(P)-binding Rossmann-like Domain"/>
    <property type="match status" value="1"/>
</dbReference>
<evidence type="ECO:0000256" key="1">
    <source>
        <dbReference type="SAM" id="MobiDB-lite"/>
    </source>
</evidence>
<dbReference type="EMBL" id="JBHUCP010000019">
    <property type="protein sequence ID" value="MFD1532765.1"/>
    <property type="molecule type" value="Genomic_DNA"/>
</dbReference>
<dbReference type="InterPro" id="IPR036291">
    <property type="entry name" value="NAD(P)-bd_dom_sf"/>
</dbReference>
<dbReference type="SUPFAM" id="SSF51735">
    <property type="entry name" value="NAD(P)-binding Rossmann-fold domains"/>
    <property type="match status" value="1"/>
</dbReference>
<dbReference type="PANTHER" id="PTHR44147:SF2">
    <property type="entry name" value="DEHYDROGENASE_REDUCTASE SDR FAMILY MEMBER 1"/>
    <property type="match status" value="1"/>
</dbReference>
<dbReference type="Proteomes" id="UP001597145">
    <property type="component" value="Unassembled WGS sequence"/>
</dbReference>
<dbReference type="InterPro" id="IPR002347">
    <property type="entry name" value="SDR_fam"/>
</dbReference>
<gene>
    <name evidence="2" type="ORF">ACFSCY_25405</name>
</gene>
<keyword evidence="3" id="KW-1185">Reference proteome</keyword>
<name>A0ABW4FQ89_9PSEU</name>
<sequence>MSTGKVAVVTGASRGIGKGVAAELGAAGWTVYVTGHGVPPPPGLGIPADTSPLQATADLVTARGGRGVAAAVDHTADDQVATLFEQVATHEGRLDLLVNSVYENPPEFGRFWERPVADWEPMVTVGLRAQFVASWHAAQIMVPQGSGLIVNVSAPGARVHLNSTLFGVSKAGVDKLAHGVATDLRDTGVKAVSLWPGLVLTELLTTMRANGLEAISGLPLAEAETPAFQGRVILGLLADPDLAAKNGATLYSAELAHEYGVTTEDGRSPASNRTPLGADPVFTGI</sequence>
<dbReference type="PRINTS" id="PR00081">
    <property type="entry name" value="GDHRDH"/>
</dbReference>
<protein>
    <submittedName>
        <fullName evidence="2">SDR family NAD(P)-dependent oxidoreductase</fullName>
    </submittedName>
</protein>
<proteinExistence type="predicted"/>
<feature type="region of interest" description="Disordered" evidence="1">
    <location>
        <begin position="262"/>
        <end position="285"/>
    </location>
</feature>
<dbReference type="Pfam" id="PF00106">
    <property type="entry name" value="adh_short"/>
    <property type="match status" value="1"/>
</dbReference>